<keyword evidence="1" id="KW-0812">Transmembrane</keyword>
<evidence type="ECO:0000313" key="4">
    <source>
        <dbReference type="Proteomes" id="UP001295684"/>
    </source>
</evidence>
<keyword evidence="2" id="KW-0732">Signal</keyword>
<accession>A0AAD1TZF5</accession>
<organism evidence="3 4">
    <name type="scientific">Euplotes crassus</name>
    <dbReference type="NCBI Taxonomy" id="5936"/>
    <lineage>
        <taxon>Eukaryota</taxon>
        <taxon>Sar</taxon>
        <taxon>Alveolata</taxon>
        <taxon>Ciliophora</taxon>
        <taxon>Intramacronucleata</taxon>
        <taxon>Spirotrichea</taxon>
        <taxon>Hypotrichia</taxon>
        <taxon>Euplotida</taxon>
        <taxon>Euplotidae</taxon>
        <taxon>Moneuplotes</taxon>
    </lineage>
</organism>
<keyword evidence="4" id="KW-1185">Reference proteome</keyword>
<dbReference type="InterPro" id="IPR052728">
    <property type="entry name" value="O2_lipid_transport_reg"/>
</dbReference>
<name>A0AAD1TZF5_EUPCR</name>
<evidence type="ECO:0000256" key="1">
    <source>
        <dbReference type="SAM" id="Phobius"/>
    </source>
</evidence>
<keyword evidence="1" id="KW-0472">Membrane</keyword>
<dbReference type="PANTHER" id="PTHR11161">
    <property type="entry name" value="O-ACYLTRANSFERASE"/>
    <property type="match status" value="1"/>
</dbReference>
<feature type="transmembrane region" description="Helical" evidence="1">
    <location>
        <begin position="263"/>
        <end position="284"/>
    </location>
</feature>
<feature type="transmembrane region" description="Helical" evidence="1">
    <location>
        <begin position="310"/>
        <end position="329"/>
    </location>
</feature>
<proteinExistence type="predicted"/>
<dbReference type="AlphaFoldDB" id="A0AAD1TZF5"/>
<reference evidence="3" key="1">
    <citation type="submission" date="2023-07" db="EMBL/GenBank/DDBJ databases">
        <authorList>
            <consortium name="AG Swart"/>
            <person name="Singh M."/>
            <person name="Singh A."/>
            <person name="Seah K."/>
            <person name="Emmerich C."/>
        </authorList>
    </citation>
    <scope>NUCLEOTIDE SEQUENCE</scope>
    <source>
        <strain evidence="3">DP1</strain>
    </source>
</reference>
<gene>
    <name evidence="3" type="ORF">ECRASSUSDP1_LOCUS455</name>
</gene>
<feature type="signal peptide" evidence="2">
    <location>
        <begin position="1"/>
        <end position="19"/>
    </location>
</feature>
<feature type="transmembrane region" description="Helical" evidence="1">
    <location>
        <begin position="223"/>
        <end position="243"/>
    </location>
</feature>
<dbReference type="PANTHER" id="PTHR11161:SF0">
    <property type="entry name" value="O-ACYLTRANSFERASE LIKE PROTEIN"/>
    <property type="match status" value="1"/>
</dbReference>
<protein>
    <recommendedName>
        <fullName evidence="5">Acyltransferase 3 domain-containing protein</fullName>
    </recommendedName>
</protein>
<dbReference type="EMBL" id="CAMPGE010000423">
    <property type="protein sequence ID" value="CAI2359170.1"/>
    <property type="molecule type" value="Genomic_DNA"/>
</dbReference>
<keyword evidence="1" id="KW-1133">Transmembrane helix</keyword>
<comment type="caution">
    <text evidence="3">The sequence shown here is derived from an EMBL/GenBank/DDBJ whole genome shotgun (WGS) entry which is preliminary data.</text>
</comment>
<evidence type="ECO:0000313" key="3">
    <source>
        <dbReference type="EMBL" id="CAI2359170.1"/>
    </source>
</evidence>
<evidence type="ECO:0000256" key="2">
    <source>
        <dbReference type="SAM" id="SignalP"/>
    </source>
</evidence>
<dbReference type="Proteomes" id="UP001295684">
    <property type="component" value="Unassembled WGS sequence"/>
</dbReference>
<feature type="transmembrane region" description="Helical" evidence="1">
    <location>
        <begin position="144"/>
        <end position="167"/>
    </location>
</feature>
<feature type="transmembrane region" description="Helical" evidence="1">
    <location>
        <begin position="349"/>
        <end position="366"/>
    </location>
</feature>
<feature type="chain" id="PRO_5041993002" description="Acyltransferase 3 domain-containing protein" evidence="2">
    <location>
        <begin position="20"/>
        <end position="488"/>
    </location>
</feature>
<evidence type="ECO:0008006" key="5">
    <source>
        <dbReference type="Google" id="ProtNLM"/>
    </source>
</evidence>
<sequence length="488" mass="54952">MRILTIAALMLLLCDVAFGNTSISSEEDTACLQHVRKALSPEGLGDLAQIALNSAKGPNELGDFDGCHADGLEYVILALMLEPQDISITRMGLCVPQECASQESFRGISDFVERQAKPYFPEDFKIVAKVSVSREVLSESMSTGAILVLIFTGFVGLLWFCGILITYTNIGSNGNFRSNKIEERKTTWALALHSWNPIFNLQKLFTVKEEGDKTLSVLNGVRVLSIGWVILGHSFAFLSISVVKNIQTLGVLFDSDFFSIVPGGIYAVDTFFFLSGFLTFALLISKMYPKKGMIGIVNTFLIYFHRYYRLIFPMIYIQLFTMFVMRYFGNGPMYRQSWDFLTKSCFANPWQNFVFIANLYLGGWLINASVGSGICCVTCSSSLSVLQLSLSIACTGRLGNCWYYYSFSYRCCQSESFHLFGIYQWMDNQQRKNMLKISSTSSLGPEWVLTLLEPCSGFLISRYLVVRSIRSYQALYLINSMPYLKALR</sequence>